<gene>
    <name evidence="3" type="ordered locus">Deipe_4108</name>
</gene>
<dbReference type="RefSeq" id="WP_015231382.1">
    <property type="nucleotide sequence ID" value="NC_019789.1"/>
</dbReference>
<evidence type="ECO:0000259" key="2">
    <source>
        <dbReference type="Pfam" id="PF00171"/>
    </source>
</evidence>
<keyword evidence="3" id="KW-0614">Plasmid</keyword>
<keyword evidence="4" id="KW-1185">Reference proteome</keyword>
<sequence>MTEQLQPVLINGAWRDATRPSASFTASNPTTGENLSDTYPVSEVEDVEAALQASWEAAELLRSLPAETRAAFLERYAERIEQYREDLAEVAELETGLPAKGRYMNTEIPRTVNQLRRAARAVRERTWTRPTIDTQHNLRAMFGPLHGVVVVFGPNNFPFAFNGVAGGDFAAAIAAGNPVIAKAHPAHPTTSRLLAGHALQAAVQTGFPAAAVQMLYHLPNELGVQLVSDRRVAAIGFTGSRGGGLALKAAADKAGKPFYAEMSSVNPVFVLPGALKARAEGIADEFFTSCTVGTGQFCTNPGLVIMIDGPEAQAFMREATQRFEAAPAGVLLTREAPRQLERGVAHLTAAGARVVTGGKSIEPGFRFENTLLSVSGAAFLKAPEELQTELFGPTSLLVLARDEQELWRAAEVLEGNLTGTIYSGDGDEPLYAQVAPKVRRKVGRLLNDKMPTGVAVSSAMNHGGPYPATSHPGFTSVGLPAAITRFAALYSFDNVRDHRLPPELQDANLLGIWRLVDDEWTRDALRPAQGAAM</sequence>
<accession>L0A6K7</accession>
<dbReference type="InterPro" id="IPR016161">
    <property type="entry name" value="Ald_DH/histidinol_DH"/>
</dbReference>
<keyword evidence="1" id="KW-0560">Oxidoreductase</keyword>
<dbReference type="EMBL" id="CP003383">
    <property type="protein sequence ID" value="AFZ69481.1"/>
    <property type="molecule type" value="Genomic_DNA"/>
</dbReference>
<dbReference type="InterPro" id="IPR044151">
    <property type="entry name" value="ALDH_KGSADH"/>
</dbReference>
<dbReference type="InterPro" id="IPR016163">
    <property type="entry name" value="Ald_DH_C"/>
</dbReference>
<dbReference type="PANTHER" id="PTHR43353:SF3">
    <property type="entry name" value="ALDEHYDE DEHYDROGENASE-RELATED"/>
    <property type="match status" value="1"/>
</dbReference>
<organism evidence="3 4">
    <name type="scientific">Deinococcus peraridilitoris (strain DSM 19664 / LMG 22246 / CIP 109416 / KR-200)</name>
    <dbReference type="NCBI Taxonomy" id="937777"/>
    <lineage>
        <taxon>Bacteria</taxon>
        <taxon>Thermotogati</taxon>
        <taxon>Deinococcota</taxon>
        <taxon>Deinococci</taxon>
        <taxon>Deinococcales</taxon>
        <taxon>Deinococcaceae</taxon>
        <taxon>Deinococcus</taxon>
    </lineage>
</organism>
<proteinExistence type="predicted"/>
<dbReference type="GO" id="GO:0016620">
    <property type="term" value="F:oxidoreductase activity, acting on the aldehyde or oxo group of donors, NAD or NADP as acceptor"/>
    <property type="evidence" value="ECO:0007669"/>
    <property type="project" value="InterPro"/>
</dbReference>
<dbReference type="Pfam" id="PF00171">
    <property type="entry name" value="Aldedh"/>
    <property type="match status" value="1"/>
</dbReference>
<evidence type="ECO:0000313" key="4">
    <source>
        <dbReference type="Proteomes" id="UP000010467"/>
    </source>
</evidence>
<dbReference type="InterPro" id="IPR015590">
    <property type="entry name" value="Aldehyde_DH_dom"/>
</dbReference>
<dbReference type="Gene3D" id="3.40.605.10">
    <property type="entry name" value="Aldehyde Dehydrogenase, Chain A, domain 1"/>
    <property type="match status" value="1"/>
</dbReference>
<evidence type="ECO:0000256" key="1">
    <source>
        <dbReference type="ARBA" id="ARBA00023002"/>
    </source>
</evidence>
<dbReference type="Proteomes" id="UP000010467">
    <property type="component" value="Plasmid pDEIPE01"/>
</dbReference>
<dbReference type="HOGENOM" id="CLU_027555_0_0_0"/>
<protein>
    <submittedName>
        <fullName evidence="3">NAD-dependent aldehyde dehydrogenase</fullName>
    </submittedName>
</protein>
<dbReference type="PANTHER" id="PTHR43353">
    <property type="entry name" value="SUCCINATE-SEMIALDEHYDE DEHYDROGENASE, MITOCHONDRIAL"/>
    <property type="match status" value="1"/>
</dbReference>
<evidence type="ECO:0000313" key="3">
    <source>
        <dbReference type="EMBL" id="AFZ69481.1"/>
    </source>
</evidence>
<geneLocation type="plasmid" evidence="3 4">
    <name>pDEIPE01</name>
</geneLocation>
<dbReference type="InterPro" id="IPR050740">
    <property type="entry name" value="Aldehyde_DH_Superfamily"/>
</dbReference>
<dbReference type="PATRIC" id="fig|937777.3.peg.4127"/>
<dbReference type="SUPFAM" id="SSF53720">
    <property type="entry name" value="ALDH-like"/>
    <property type="match status" value="1"/>
</dbReference>
<reference evidence="4" key="1">
    <citation type="submission" date="2012-03" db="EMBL/GenBank/DDBJ databases">
        <title>Complete sequence of plasmid 1 of Deinococcus peraridilitoris DSM 19664.</title>
        <authorList>
            <person name="Lucas S."/>
            <person name="Copeland A."/>
            <person name="Lapidus A."/>
            <person name="Glavina del Rio T."/>
            <person name="Dalin E."/>
            <person name="Tice H."/>
            <person name="Bruce D."/>
            <person name="Goodwin L."/>
            <person name="Pitluck S."/>
            <person name="Peters L."/>
            <person name="Mikhailova N."/>
            <person name="Lu M."/>
            <person name="Kyrpides N."/>
            <person name="Mavromatis K."/>
            <person name="Ivanova N."/>
            <person name="Brettin T."/>
            <person name="Detter J.C."/>
            <person name="Han C."/>
            <person name="Larimer F."/>
            <person name="Land M."/>
            <person name="Hauser L."/>
            <person name="Markowitz V."/>
            <person name="Cheng J.-F."/>
            <person name="Hugenholtz P."/>
            <person name="Woyke T."/>
            <person name="Wu D."/>
            <person name="Pukall R."/>
            <person name="Steenblock K."/>
            <person name="Brambilla E."/>
            <person name="Klenk H.-P."/>
            <person name="Eisen J.A."/>
        </authorList>
    </citation>
    <scope>NUCLEOTIDE SEQUENCE [LARGE SCALE GENOMIC DNA]</scope>
    <source>
        <strain evidence="4">DSM 19664 / LMG 22246 / CIP 109416 / KR-200</strain>
        <plasmid evidence="4">Plasmid pDEIPE01</plasmid>
    </source>
</reference>
<dbReference type="CDD" id="cd07129">
    <property type="entry name" value="ALDH_KGSADH"/>
    <property type="match status" value="1"/>
</dbReference>
<dbReference type="KEGG" id="dpd:Deipe_4108"/>
<feature type="domain" description="Aldehyde dehydrogenase" evidence="2">
    <location>
        <begin position="18"/>
        <end position="428"/>
    </location>
</feature>
<name>L0A6K7_DEIPD</name>
<dbReference type="Gene3D" id="3.40.309.10">
    <property type="entry name" value="Aldehyde Dehydrogenase, Chain A, domain 2"/>
    <property type="match status" value="1"/>
</dbReference>
<dbReference type="OrthoDB" id="9770537at2"/>
<dbReference type="InterPro" id="IPR016162">
    <property type="entry name" value="Ald_DH_N"/>
</dbReference>
<dbReference type="AlphaFoldDB" id="L0A6K7"/>